<dbReference type="GO" id="GO:0072344">
    <property type="term" value="P:rescue of stalled ribosome"/>
    <property type="evidence" value="ECO:0007669"/>
    <property type="project" value="InterPro"/>
</dbReference>
<dbReference type="SMART" id="SM00355">
    <property type="entry name" value="ZnF_C2H2"/>
    <property type="match status" value="4"/>
</dbReference>
<evidence type="ECO:0000313" key="2">
    <source>
        <dbReference type="EMBL" id="JAS93160.1"/>
    </source>
</evidence>
<protein>
    <recommendedName>
        <fullName evidence="1">C2H2-type domain-containing protein</fullName>
    </recommendedName>
</protein>
<reference evidence="2" key="1">
    <citation type="submission" date="2015-11" db="EMBL/GenBank/DDBJ databases">
        <title>De novo transcriptome assembly of four potential Pierce s Disease insect vectors from Arizona vineyards.</title>
        <authorList>
            <person name="Tassone E.E."/>
        </authorList>
    </citation>
    <scope>NUCLEOTIDE SEQUENCE</scope>
</reference>
<evidence type="ECO:0000259" key="1">
    <source>
        <dbReference type="SMART" id="SM00355"/>
    </source>
</evidence>
<feature type="domain" description="C2H2-type" evidence="1">
    <location>
        <begin position="157"/>
        <end position="185"/>
    </location>
</feature>
<dbReference type="GO" id="GO:0016567">
    <property type="term" value="P:protein ubiquitination"/>
    <property type="evidence" value="ECO:0007669"/>
    <property type="project" value="TreeGrafter"/>
</dbReference>
<dbReference type="GO" id="GO:0043022">
    <property type="term" value="F:ribosome binding"/>
    <property type="evidence" value="ECO:0007669"/>
    <property type="project" value="TreeGrafter"/>
</dbReference>
<dbReference type="EMBL" id="GECU01014546">
    <property type="protein sequence ID" value="JAS93160.1"/>
    <property type="molecule type" value="Transcribed_RNA"/>
</dbReference>
<feature type="non-terminal residue" evidence="2">
    <location>
        <position position="1"/>
    </location>
</feature>
<feature type="domain" description="C2H2-type" evidence="1">
    <location>
        <begin position="103"/>
        <end position="126"/>
    </location>
</feature>
<dbReference type="InterPro" id="IPR044288">
    <property type="entry name" value="ZNF598/HEL2"/>
</dbReference>
<dbReference type="PANTHER" id="PTHR22938:SF0">
    <property type="entry name" value="E3 UBIQUITIN-PROTEIN LIGASE ZNF598"/>
    <property type="match status" value="1"/>
</dbReference>
<dbReference type="AlphaFoldDB" id="A0A1B6J220"/>
<dbReference type="InterPro" id="IPR013087">
    <property type="entry name" value="Znf_C2H2_type"/>
</dbReference>
<dbReference type="InterPro" id="IPR056437">
    <property type="entry name" value="Znf-C2H2_ZNF598/HEL2"/>
</dbReference>
<dbReference type="PANTHER" id="PTHR22938">
    <property type="entry name" value="ZINC FINGER PROTEIN 598"/>
    <property type="match status" value="1"/>
</dbReference>
<gene>
    <name evidence="2" type="ORF">g.2429</name>
</gene>
<feature type="domain" description="C2H2-type" evidence="1">
    <location>
        <begin position="127"/>
        <end position="156"/>
    </location>
</feature>
<accession>A0A1B6J220</accession>
<proteinExistence type="predicted"/>
<feature type="domain" description="C2H2-type" evidence="1">
    <location>
        <begin position="36"/>
        <end position="59"/>
    </location>
</feature>
<sequence length="372" mass="42440">AETAGSGDGAAPYREDSDARYASEAVYKKIRGLLLKKCKRCKRICKDGDDLIGHFKEAHGKLLCPTCVSYNRQFWFDVVAYDPESLEKHKRGLLPEAGFSGHTFCTHCKAYFYNKEEAKRHCQAEHQLCTVCDILGKKLQFYRNYAELEQHYRARHYCCTDSLCIKNLCYVYAYKSELWTHYLTHHSLNIQLTDIKLTGRDNPPVCAIGDNEEGDAFAVYRQEPNITTPLINEPYFPAFGAAPAVPAFMSREILSQGAQAREARLRQIRLFTKTFCNEVNSSIEKFIEGSKDFETLVGELEAAVGRQATLQMLENVSFMHRAKEVREKAKEYRKAVMFPTFQKSASRPPSAERRKSGSFVSGFKILDLSKKK</sequence>
<dbReference type="GO" id="GO:0061630">
    <property type="term" value="F:ubiquitin protein ligase activity"/>
    <property type="evidence" value="ECO:0007669"/>
    <property type="project" value="InterPro"/>
</dbReference>
<dbReference type="Pfam" id="PF23230">
    <property type="entry name" value="zf-C2H2_13"/>
    <property type="match status" value="1"/>
</dbReference>
<name>A0A1B6J220_9HEMI</name>
<organism evidence="2">
    <name type="scientific">Homalodisca liturata</name>
    <dbReference type="NCBI Taxonomy" id="320908"/>
    <lineage>
        <taxon>Eukaryota</taxon>
        <taxon>Metazoa</taxon>
        <taxon>Ecdysozoa</taxon>
        <taxon>Arthropoda</taxon>
        <taxon>Hexapoda</taxon>
        <taxon>Insecta</taxon>
        <taxon>Pterygota</taxon>
        <taxon>Neoptera</taxon>
        <taxon>Paraneoptera</taxon>
        <taxon>Hemiptera</taxon>
        <taxon>Auchenorrhyncha</taxon>
        <taxon>Membracoidea</taxon>
        <taxon>Cicadellidae</taxon>
        <taxon>Cicadellinae</taxon>
        <taxon>Proconiini</taxon>
        <taxon>Homalodisca</taxon>
    </lineage>
</organism>